<feature type="transmembrane region" description="Helical" evidence="11">
    <location>
        <begin position="6"/>
        <end position="25"/>
    </location>
</feature>
<evidence type="ECO:0000256" key="4">
    <source>
        <dbReference type="ARBA" id="ARBA00022692"/>
    </source>
</evidence>
<keyword evidence="3 9" id="KW-1003">Cell membrane</keyword>
<evidence type="ECO:0000313" key="12">
    <source>
        <dbReference type="EMBL" id="KAA0676867.1"/>
    </source>
</evidence>
<proteinExistence type="inferred from homology"/>
<organism evidence="12 13">
    <name type="scientific">Roseomonas genomospecies 6</name>
    <dbReference type="NCBI Taxonomy" id="214106"/>
    <lineage>
        <taxon>Bacteria</taxon>
        <taxon>Pseudomonadati</taxon>
        <taxon>Pseudomonadota</taxon>
        <taxon>Alphaproteobacteria</taxon>
        <taxon>Acetobacterales</taxon>
        <taxon>Roseomonadaceae</taxon>
        <taxon>Roseomonas</taxon>
    </lineage>
</organism>
<evidence type="ECO:0000313" key="13">
    <source>
        <dbReference type="Proteomes" id="UP000480854"/>
    </source>
</evidence>
<protein>
    <recommendedName>
        <fullName evidence="9">Sec-independent protein translocase protein TatB</fullName>
    </recommendedName>
</protein>
<dbReference type="RefSeq" id="WP_149471638.1">
    <property type="nucleotide sequence ID" value="NZ_QOKW01000029.1"/>
</dbReference>
<reference evidence="12 13" key="1">
    <citation type="submission" date="2018-07" db="EMBL/GenBank/DDBJ databases">
        <title>Genome sequence of Azospirillum sp. ATCC 49961.</title>
        <authorList>
            <person name="Sant'Anna F.H."/>
            <person name="Baldani J.I."/>
            <person name="Zilli J.E."/>
            <person name="Reis V.M."/>
            <person name="Hartmann A."/>
            <person name="Cruz L."/>
            <person name="de Souza E.M."/>
            <person name="de Oliveira Pedrosa F."/>
            <person name="Passaglia L.M.P."/>
        </authorList>
    </citation>
    <scope>NUCLEOTIDE SEQUENCE [LARGE SCALE GENOMIC DNA]</scope>
    <source>
        <strain evidence="12 13">ATCC 49961</strain>
    </source>
</reference>
<feature type="compositionally biased region" description="Low complexity" evidence="10">
    <location>
        <begin position="148"/>
        <end position="189"/>
    </location>
</feature>
<dbReference type="PRINTS" id="PR01506">
    <property type="entry name" value="TATBPROTEIN"/>
</dbReference>
<dbReference type="GO" id="GO:0033281">
    <property type="term" value="C:TAT protein transport complex"/>
    <property type="evidence" value="ECO:0007669"/>
    <property type="project" value="UniProtKB-UniRule"/>
</dbReference>
<evidence type="ECO:0000256" key="1">
    <source>
        <dbReference type="ARBA" id="ARBA00004167"/>
    </source>
</evidence>
<keyword evidence="5 9" id="KW-0653">Protein transport</keyword>
<keyword evidence="13" id="KW-1185">Reference proteome</keyword>
<keyword evidence="2 9" id="KW-0813">Transport</keyword>
<evidence type="ECO:0000256" key="5">
    <source>
        <dbReference type="ARBA" id="ARBA00022927"/>
    </source>
</evidence>
<dbReference type="InterPro" id="IPR003369">
    <property type="entry name" value="TatA/B/E"/>
</dbReference>
<feature type="compositionally biased region" description="Pro residues" evidence="10">
    <location>
        <begin position="131"/>
        <end position="147"/>
    </location>
</feature>
<dbReference type="PANTHER" id="PTHR33162">
    <property type="entry name" value="SEC-INDEPENDENT PROTEIN TRANSLOCASE PROTEIN TATA, CHLOROPLASTIC"/>
    <property type="match status" value="1"/>
</dbReference>
<dbReference type="NCBIfam" id="TIGR01410">
    <property type="entry name" value="tatB"/>
    <property type="match status" value="1"/>
</dbReference>
<evidence type="ECO:0000256" key="2">
    <source>
        <dbReference type="ARBA" id="ARBA00022448"/>
    </source>
</evidence>
<dbReference type="EMBL" id="QOKW01000029">
    <property type="protein sequence ID" value="KAA0676867.1"/>
    <property type="molecule type" value="Genomic_DNA"/>
</dbReference>
<keyword evidence="4 9" id="KW-0812">Transmembrane</keyword>
<evidence type="ECO:0000256" key="8">
    <source>
        <dbReference type="ARBA" id="ARBA00023136"/>
    </source>
</evidence>
<dbReference type="HAMAP" id="MF_00237">
    <property type="entry name" value="TatB"/>
    <property type="match status" value="1"/>
</dbReference>
<gene>
    <name evidence="9 12" type="primary">tatB</name>
    <name evidence="12" type="ORF">DS843_25435</name>
</gene>
<evidence type="ECO:0000256" key="10">
    <source>
        <dbReference type="SAM" id="MobiDB-lite"/>
    </source>
</evidence>
<dbReference type="InterPro" id="IPR018448">
    <property type="entry name" value="TatB"/>
</dbReference>
<dbReference type="Proteomes" id="UP000480854">
    <property type="component" value="Unassembled WGS sequence"/>
</dbReference>
<comment type="subcellular location">
    <subcellularLocation>
        <location evidence="9">Cell membrane</location>
        <topology evidence="9">Single-pass membrane protein</topology>
    </subcellularLocation>
    <subcellularLocation>
        <location evidence="1">Membrane</location>
        <topology evidence="1">Single-pass membrane protein</topology>
    </subcellularLocation>
</comment>
<feature type="compositionally biased region" description="Pro residues" evidence="10">
    <location>
        <begin position="105"/>
        <end position="115"/>
    </location>
</feature>
<sequence length="189" mass="19689">MFDIAWSELMVIAVIALVVIGPKDLPKAIYTLGKWVKKARLVARDFQGHLDDMMREAELDELRKEALKVRDTNLQRMVENTIDPKGELKGAFDVGANLGANGYPGSPPEDGPAPVAPVGSPQVTAAQPQPATEPPVTAPLPPLPPAEFTPSPAQPVAAQPVAPQPVAAQPATAPAAADSAAAATTNKQA</sequence>
<dbReference type="GO" id="GO:0043953">
    <property type="term" value="P:protein transport by the Tat complex"/>
    <property type="evidence" value="ECO:0007669"/>
    <property type="project" value="UniProtKB-UniRule"/>
</dbReference>
<dbReference type="Gene3D" id="1.20.5.3310">
    <property type="match status" value="1"/>
</dbReference>
<evidence type="ECO:0000256" key="7">
    <source>
        <dbReference type="ARBA" id="ARBA00023010"/>
    </source>
</evidence>
<dbReference type="Pfam" id="PF02416">
    <property type="entry name" value="TatA_B_E"/>
    <property type="match status" value="1"/>
</dbReference>
<dbReference type="GO" id="GO:0008320">
    <property type="term" value="F:protein transmembrane transporter activity"/>
    <property type="evidence" value="ECO:0007669"/>
    <property type="project" value="UniProtKB-UniRule"/>
</dbReference>
<comment type="similarity">
    <text evidence="9">Belongs to the TatB family.</text>
</comment>
<dbReference type="OrthoDB" id="7206969at2"/>
<dbReference type="AlphaFoldDB" id="A0A9W7KPP2"/>
<name>A0A9W7KPP2_9PROT</name>
<feature type="region of interest" description="Disordered" evidence="10">
    <location>
        <begin position="99"/>
        <end position="189"/>
    </location>
</feature>
<accession>A0A9W7KPP2</accession>
<dbReference type="PANTHER" id="PTHR33162:SF1">
    <property type="entry name" value="SEC-INDEPENDENT PROTEIN TRANSLOCASE PROTEIN TATA, CHLOROPLASTIC"/>
    <property type="match status" value="1"/>
</dbReference>
<evidence type="ECO:0000256" key="11">
    <source>
        <dbReference type="SAM" id="Phobius"/>
    </source>
</evidence>
<comment type="function">
    <text evidence="9">Part of the twin-arginine translocation (Tat) system that transports large folded proteins containing a characteristic twin-arginine motif in their signal peptide across membranes. Together with TatC, TatB is part of a receptor directly interacting with Tat signal peptides. TatB may form an oligomeric binding site that transiently accommodates folded Tat precursor proteins before their translocation.</text>
</comment>
<comment type="caution">
    <text evidence="12">The sequence shown here is derived from an EMBL/GenBank/DDBJ whole genome shotgun (WGS) entry which is preliminary data.</text>
</comment>
<keyword evidence="8 9" id="KW-0472">Membrane</keyword>
<keyword evidence="6 9" id="KW-1133">Transmembrane helix</keyword>
<evidence type="ECO:0000256" key="3">
    <source>
        <dbReference type="ARBA" id="ARBA00022475"/>
    </source>
</evidence>
<comment type="subunit">
    <text evidence="9">The Tat system comprises two distinct complexes: a TatABC complex, containing multiple copies of TatA, TatB and TatC subunits, and a separate TatA complex, containing only TatA subunits. Substrates initially bind to the TatABC complex, which probably triggers association of the separate TatA complex to form the active translocon.</text>
</comment>
<keyword evidence="7 9" id="KW-0811">Translocation</keyword>
<evidence type="ECO:0000256" key="6">
    <source>
        <dbReference type="ARBA" id="ARBA00022989"/>
    </source>
</evidence>
<evidence type="ECO:0000256" key="9">
    <source>
        <dbReference type="HAMAP-Rule" id="MF_00237"/>
    </source>
</evidence>
<feature type="compositionally biased region" description="Low complexity" evidence="10">
    <location>
        <begin position="121"/>
        <end position="130"/>
    </location>
</feature>